<keyword evidence="2" id="KW-1185">Reference proteome</keyword>
<dbReference type="FunCoup" id="A0A679L8N0">
    <property type="interactions" value="814"/>
</dbReference>
<dbReference type="AlphaFoldDB" id="A0A679L8N0"/>
<dbReference type="OrthoDB" id="5839964at2759"/>
<evidence type="ECO:0000313" key="1">
    <source>
        <dbReference type="EMBL" id="CAA9991449.1"/>
    </source>
</evidence>
<dbReference type="Proteomes" id="UP000001940">
    <property type="component" value="Chromosome III"/>
</dbReference>
<evidence type="ECO:0000313" key="3">
    <source>
        <dbReference type="WormBase" id="Y39E4B.10b"/>
    </source>
</evidence>
<dbReference type="InParanoid" id="A0A679L8N0"/>
<dbReference type="WormBase" id="Y39E4B.10b">
    <property type="protein sequence ID" value="CE54123"/>
    <property type="gene ID" value="WBGene00012719"/>
</dbReference>
<accession>A0A679L8N0</accession>
<dbReference type="AGR" id="WB:WBGene00012719"/>
<name>A0A679L8N0_CAEEL</name>
<organism evidence="1 2">
    <name type="scientific">Caenorhabditis elegans</name>
    <dbReference type="NCBI Taxonomy" id="6239"/>
    <lineage>
        <taxon>Eukaryota</taxon>
        <taxon>Metazoa</taxon>
        <taxon>Ecdysozoa</taxon>
        <taxon>Nematoda</taxon>
        <taxon>Chromadorea</taxon>
        <taxon>Rhabditida</taxon>
        <taxon>Rhabditina</taxon>
        <taxon>Rhabditomorpha</taxon>
        <taxon>Rhabditoidea</taxon>
        <taxon>Rhabditidae</taxon>
        <taxon>Peloderinae</taxon>
        <taxon>Caenorhabditis</taxon>
    </lineage>
</organism>
<evidence type="ECO:0000313" key="2">
    <source>
        <dbReference type="Proteomes" id="UP000001940"/>
    </source>
</evidence>
<evidence type="ECO:0007829" key="4">
    <source>
        <dbReference type="PeptideAtlas" id="A0A679L8N0"/>
    </source>
</evidence>
<sequence length="493" mass="57391">MSNESSETMTKKEEEAEKKIEIQIEEHIKLFEDPTASFEEKMKILVKVPTELQHNLLNRERSDRLFASIPIEMFQRIFEPMHEEYAHARPILIHILSFLCQCTSPEVHLKFKILMENVIKSVAPRGNKAEMNSTVYNDMSLIVAVWANTPGEGKYVYELLRHTTNFFAAQKQSLDVGQFLLSIRMLLGKIYQIAPMERLSAELFDNRGWPVGILAVLRCLLQERHEKFSKEMRALMWDVLSSMTKLGGIAWFNIDKTFAKMAIQMNHVEMQMSLHDPQNLDVLQFCRHLRILELYTNAICDSEMFGEDGMEVIPHTVGDSTKFILLFWVEAYLQKIQIPTQMSLSIFNFAVFLFCHEELAITEEKVRKHIGEVMLDTAFTVLEEASESDLRGEVGQLFSDILERLAELEVLNERVPLFLMKYLDKIRCAEDYEGWKGRVIDCKCCIMDLRGRVDWYSVKTLKESRQLLPKFTDPEQHELGQLFTIFDKLPRVN</sequence>
<gene>
    <name evidence="1" type="ORF">CELE_Y39E4B.10</name>
    <name evidence="1 3" type="ORF">Y39E4B.10</name>
</gene>
<reference evidence="1 2" key="1">
    <citation type="journal article" date="1998" name="Science">
        <title>Genome sequence of the nematode C. elegans: a platform for investigating biology.</title>
        <authorList>
            <consortium name="The C. elegans sequencing consortium"/>
            <person name="Sulson J.E."/>
            <person name="Waterston R."/>
        </authorList>
    </citation>
    <scope>NUCLEOTIDE SEQUENCE [LARGE SCALE GENOMIC DNA]</scope>
    <source>
        <strain evidence="1 2">Bristol N2</strain>
    </source>
</reference>
<keyword evidence="4" id="KW-1267">Proteomics identification</keyword>
<protein>
    <submittedName>
        <fullName evidence="1">NR LBD domain-containing protein</fullName>
    </submittedName>
</protein>
<dbReference type="EMBL" id="BX284603">
    <property type="protein sequence ID" value="CAA9991449.1"/>
    <property type="molecule type" value="Genomic_DNA"/>
</dbReference>
<proteinExistence type="evidence at protein level"/>